<comment type="caution">
    <text evidence="1">The sequence shown here is derived from an EMBL/GenBank/DDBJ whole genome shotgun (WGS) entry which is preliminary data.</text>
</comment>
<evidence type="ECO:0000313" key="2">
    <source>
        <dbReference type="Proteomes" id="UP000238823"/>
    </source>
</evidence>
<dbReference type="AlphaFoldDB" id="A0A2S9XQ80"/>
<gene>
    <name evidence="1" type="ORF">ENSA7_77230</name>
</gene>
<sequence length="125" mass="13866">MPIFDAGGAEPSPAVPDPVKNASTACRCSEDRFIDATTLGAGGSRHLRRRQLWLWRRTLLDSNAADARVERANATFRWTGSWLTIFVSVDPIGAFTMTRAQLKELEDLVDCVRQVGRDVHVLAQI</sequence>
<dbReference type="Proteomes" id="UP000238823">
    <property type="component" value="Unassembled WGS sequence"/>
</dbReference>
<dbReference type="OrthoDB" id="9796131at2"/>
<accession>A0A2S9XQ80</accession>
<evidence type="ECO:0000313" key="1">
    <source>
        <dbReference type="EMBL" id="PRP94900.1"/>
    </source>
</evidence>
<dbReference type="RefSeq" id="WP_146158648.1">
    <property type="nucleotide sequence ID" value="NZ_PVNL01000139.1"/>
</dbReference>
<dbReference type="EMBL" id="PVNL01000139">
    <property type="protein sequence ID" value="PRP94900.1"/>
    <property type="molecule type" value="Genomic_DNA"/>
</dbReference>
<proteinExistence type="predicted"/>
<organism evidence="1 2">
    <name type="scientific">Enhygromyxa salina</name>
    <dbReference type="NCBI Taxonomy" id="215803"/>
    <lineage>
        <taxon>Bacteria</taxon>
        <taxon>Pseudomonadati</taxon>
        <taxon>Myxococcota</taxon>
        <taxon>Polyangia</taxon>
        <taxon>Nannocystales</taxon>
        <taxon>Nannocystaceae</taxon>
        <taxon>Enhygromyxa</taxon>
    </lineage>
</organism>
<protein>
    <submittedName>
        <fullName evidence="1">Uncharacterized protein</fullName>
    </submittedName>
</protein>
<name>A0A2S9XQ80_9BACT</name>
<reference evidence="1 2" key="1">
    <citation type="submission" date="2018-03" db="EMBL/GenBank/DDBJ databases">
        <title>Draft Genome Sequences of the Obligatory Marine Myxobacteria Enhygromyxa salina SWB007.</title>
        <authorList>
            <person name="Poehlein A."/>
            <person name="Moghaddam J.A."/>
            <person name="Harms H."/>
            <person name="Alanjari M."/>
            <person name="Koenig G.M."/>
            <person name="Daniel R."/>
            <person name="Schaeberle T.F."/>
        </authorList>
    </citation>
    <scope>NUCLEOTIDE SEQUENCE [LARGE SCALE GENOMIC DNA]</scope>
    <source>
        <strain evidence="1 2">SWB007</strain>
    </source>
</reference>